<dbReference type="PANTHER" id="PTHR40043">
    <property type="entry name" value="UPF0719 INNER MEMBRANE PROTEIN YJFL"/>
    <property type="match status" value="1"/>
</dbReference>
<dbReference type="OrthoDB" id="8565764at2"/>
<keyword evidence="4 7" id="KW-0812">Transmembrane</keyword>
<dbReference type="EMBL" id="QYUO01000001">
    <property type="protein sequence ID" value="RJF97318.1"/>
    <property type="molecule type" value="Genomic_DNA"/>
</dbReference>
<dbReference type="AlphaFoldDB" id="A0A3A3FS63"/>
<feature type="transmembrane region" description="Helical" evidence="7">
    <location>
        <begin position="109"/>
        <end position="128"/>
    </location>
</feature>
<reference evidence="9" key="1">
    <citation type="submission" date="2018-09" db="EMBL/GenBank/DDBJ databases">
        <authorList>
            <person name="Zhu H."/>
        </authorList>
    </citation>
    <scope>NUCLEOTIDE SEQUENCE [LARGE SCALE GENOMIC DNA]</scope>
    <source>
        <strain evidence="9">K1R23-30</strain>
    </source>
</reference>
<gene>
    <name evidence="8" type="ORF">D3871_01300</name>
</gene>
<comment type="similarity">
    <text evidence="2">Belongs to the UPF0719 family.</text>
</comment>
<keyword evidence="6 7" id="KW-0472">Membrane</keyword>
<feature type="transmembrane region" description="Helical" evidence="7">
    <location>
        <begin position="6"/>
        <end position="28"/>
    </location>
</feature>
<feature type="transmembrane region" description="Helical" evidence="7">
    <location>
        <begin position="48"/>
        <end position="69"/>
    </location>
</feature>
<organism evidence="8 9">
    <name type="scientific">Noviherbaspirillum saxi</name>
    <dbReference type="NCBI Taxonomy" id="2320863"/>
    <lineage>
        <taxon>Bacteria</taxon>
        <taxon>Pseudomonadati</taxon>
        <taxon>Pseudomonadota</taxon>
        <taxon>Betaproteobacteria</taxon>
        <taxon>Burkholderiales</taxon>
        <taxon>Oxalobacteraceae</taxon>
        <taxon>Noviherbaspirillum</taxon>
    </lineage>
</organism>
<evidence type="ECO:0000256" key="5">
    <source>
        <dbReference type="ARBA" id="ARBA00022989"/>
    </source>
</evidence>
<evidence type="ECO:0000256" key="4">
    <source>
        <dbReference type="ARBA" id="ARBA00022692"/>
    </source>
</evidence>
<comment type="caution">
    <text evidence="8">The sequence shown here is derived from an EMBL/GenBank/DDBJ whole genome shotgun (WGS) entry which is preliminary data.</text>
</comment>
<evidence type="ECO:0000313" key="8">
    <source>
        <dbReference type="EMBL" id="RJF97318.1"/>
    </source>
</evidence>
<dbReference type="RefSeq" id="WP_119767268.1">
    <property type="nucleotide sequence ID" value="NZ_QYUO01000001.1"/>
</dbReference>
<keyword evidence="9" id="KW-1185">Reference proteome</keyword>
<dbReference type="Pfam" id="PF03994">
    <property type="entry name" value="DUF350"/>
    <property type="match status" value="1"/>
</dbReference>
<dbReference type="Proteomes" id="UP000265955">
    <property type="component" value="Unassembled WGS sequence"/>
</dbReference>
<proteinExistence type="inferred from homology"/>
<keyword evidence="5 7" id="KW-1133">Transmembrane helix</keyword>
<evidence type="ECO:0000256" key="3">
    <source>
        <dbReference type="ARBA" id="ARBA00022475"/>
    </source>
</evidence>
<evidence type="ECO:0000256" key="6">
    <source>
        <dbReference type="ARBA" id="ARBA00023136"/>
    </source>
</evidence>
<evidence type="ECO:0000256" key="1">
    <source>
        <dbReference type="ARBA" id="ARBA00004651"/>
    </source>
</evidence>
<evidence type="ECO:0000313" key="9">
    <source>
        <dbReference type="Proteomes" id="UP000265955"/>
    </source>
</evidence>
<accession>A0A3A3FS63</accession>
<keyword evidence="3" id="KW-1003">Cell membrane</keyword>
<feature type="transmembrane region" description="Helical" evidence="7">
    <location>
        <begin position="75"/>
        <end position="97"/>
    </location>
</feature>
<evidence type="ECO:0000256" key="2">
    <source>
        <dbReference type="ARBA" id="ARBA00005779"/>
    </source>
</evidence>
<evidence type="ECO:0000256" key="7">
    <source>
        <dbReference type="SAM" id="Phobius"/>
    </source>
</evidence>
<protein>
    <submittedName>
        <fullName evidence="8">DUF350 domain-containing protein</fullName>
    </submittedName>
</protein>
<dbReference type="GO" id="GO:0005886">
    <property type="term" value="C:plasma membrane"/>
    <property type="evidence" value="ECO:0007669"/>
    <property type="project" value="UniProtKB-SubCell"/>
</dbReference>
<comment type="subcellular location">
    <subcellularLocation>
        <location evidence="1">Cell membrane</location>
        <topology evidence="1">Multi-pass membrane protein</topology>
    </subcellularLocation>
</comment>
<dbReference type="InterPro" id="IPR007140">
    <property type="entry name" value="DUF350"/>
</dbReference>
<sequence>MNTLPAFANYLIYLLTAGILLVFFFVVYTRVTPFNEVLLIRQGNCAAALSLGGAMLGFSLTVASCILHTSSIVPFVLWTIGALAVQLLAYIVTTKLMRISKEHIESGNIAFGGMLGAISLSVGAINAACIS</sequence>
<dbReference type="PANTHER" id="PTHR40043:SF1">
    <property type="entry name" value="UPF0719 INNER MEMBRANE PROTEIN YJFL"/>
    <property type="match status" value="1"/>
</dbReference>
<name>A0A3A3FS63_9BURK</name>